<keyword evidence="2" id="KW-1185">Reference proteome</keyword>
<protein>
    <submittedName>
        <fullName evidence="1">Uncharacterized protein</fullName>
    </submittedName>
</protein>
<dbReference type="EMBL" id="CAAHFG010000005">
    <property type="protein sequence ID" value="VGO17854.1"/>
    <property type="molecule type" value="Genomic_DNA"/>
</dbReference>
<dbReference type="Proteomes" id="UP000366872">
    <property type="component" value="Unassembled WGS sequence"/>
</dbReference>
<reference evidence="1 2" key="1">
    <citation type="submission" date="2019-04" db="EMBL/GenBank/DDBJ databases">
        <authorList>
            <person name="Van Vliet M D."/>
        </authorList>
    </citation>
    <scope>NUCLEOTIDE SEQUENCE [LARGE SCALE GENOMIC DNA]</scope>
    <source>
        <strain evidence="1 2">F1</strain>
    </source>
</reference>
<gene>
    <name evidence="1" type="ORF">PDESU_06456</name>
</gene>
<dbReference type="AlphaFoldDB" id="A0A6C2UEQ7"/>
<proteinExistence type="predicted"/>
<organism evidence="1 2">
    <name type="scientific">Pontiella desulfatans</name>
    <dbReference type="NCBI Taxonomy" id="2750659"/>
    <lineage>
        <taxon>Bacteria</taxon>
        <taxon>Pseudomonadati</taxon>
        <taxon>Kiritimatiellota</taxon>
        <taxon>Kiritimatiellia</taxon>
        <taxon>Kiritimatiellales</taxon>
        <taxon>Pontiellaceae</taxon>
        <taxon>Pontiella</taxon>
    </lineage>
</organism>
<accession>A0A6C2UEQ7</accession>
<dbReference type="RefSeq" id="WP_136083319.1">
    <property type="nucleotide sequence ID" value="NZ_CAAHFG010000005.1"/>
</dbReference>
<evidence type="ECO:0000313" key="2">
    <source>
        <dbReference type="Proteomes" id="UP000366872"/>
    </source>
</evidence>
<evidence type="ECO:0000313" key="1">
    <source>
        <dbReference type="EMBL" id="VGO17854.1"/>
    </source>
</evidence>
<name>A0A6C2UEQ7_PONDE</name>
<sequence length="86" mass="10367">MKADIEWTEKLGDGVKRKIRITFMGKTLMKWQTKRSDEEAWDYDTPPTPEDWDVIEEKIDILYHRGRQPYKRIELIKKLRKEAEGS</sequence>